<organism evidence="2 3">
    <name type="scientific">Sorangium cellulosum</name>
    <name type="common">Polyangium cellulosum</name>
    <dbReference type="NCBI Taxonomy" id="56"/>
    <lineage>
        <taxon>Bacteria</taxon>
        <taxon>Pseudomonadati</taxon>
        <taxon>Myxococcota</taxon>
        <taxon>Polyangia</taxon>
        <taxon>Polyangiales</taxon>
        <taxon>Polyangiaceae</taxon>
        <taxon>Sorangium</taxon>
    </lineage>
</organism>
<gene>
    <name evidence="2" type="ORF">BE08_05745</name>
</gene>
<protein>
    <submittedName>
        <fullName evidence="2">Uncharacterized protein</fullName>
    </submittedName>
</protein>
<proteinExistence type="predicted"/>
<evidence type="ECO:0000313" key="3">
    <source>
        <dbReference type="Proteomes" id="UP000075420"/>
    </source>
</evidence>
<sequence>MRFLEAIGRAIGGALSPFVWQGSLVRGARLFHADGVVYCAGVKALAVEGEVGALAQRLAGPALVRLSSALWRWRGDRRERRPDLLGIAVRFRASQEVTSAASEGDQDLIFLSARRFSLIPIALFTTKTRDFMDNDYYAQLPFDVADFGRAEFRLVPLRASTVEGNRLDRLERAAASGLALLRLEVRRGKRGRWMAVADIELYEPVDIDQNALRFDPFHTGRGIVPRGLLQATRLATYMASYLGRMLGARGRRRTRTRVPGTRRERGGGR</sequence>
<evidence type="ECO:0000313" key="2">
    <source>
        <dbReference type="EMBL" id="KYF52007.1"/>
    </source>
</evidence>
<dbReference type="EMBL" id="JELY01002633">
    <property type="protein sequence ID" value="KYF52007.1"/>
    <property type="molecule type" value="Genomic_DNA"/>
</dbReference>
<name>A0A150P8K5_SORCE</name>
<reference evidence="2 3" key="1">
    <citation type="submission" date="2014-02" db="EMBL/GenBank/DDBJ databases">
        <title>The small core and large imbalanced accessory genome model reveals a collaborative survival strategy of Sorangium cellulosum strains in nature.</title>
        <authorList>
            <person name="Han K."/>
            <person name="Peng R."/>
            <person name="Blom J."/>
            <person name="Li Y.-Z."/>
        </authorList>
    </citation>
    <scope>NUCLEOTIDE SEQUENCE [LARGE SCALE GENOMIC DNA]</scope>
    <source>
        <strain evidence="2 3">So0157-25</strain>
    </source>
</reference>
<dbReference type="AlphaFoldDB" id="A0A150P8K5"/>
<dbReference type="Proteomes" id="UP000075420">
    <property type="component" value="Unassembled WGS sequence"/>
</dbReference>
<accession>A0A150P8K5</accession>
<comment type="caution">
    <text evidence="2">The sequence shown here is derived from an EMBL/GenBank/DDBJ whole genome shotgun (WGS) entry which is preliminary data.</text>
</comment>
<feature type="region of interest" description="Disordered" evidence="1">
    <location>
        <begin position="249"/>
        <end position="269"/>
    </location>
</feature>
<evidence type="ECO:0000256" key="1">
    <source>
        <dbReference type="SAM" id="MobiDB-lite"/>
    </source>
</evidence>